<protein>
    <submittedName>
        <fullName evidence="2">Alpha/beta hydrolase</fullName>
    </submittedName>
</protein>
<dbReference type="PRINTS" id="PR00111">
    <property type="entry name" value="ABHYDROLASE"/>
</dbReference>
<evidence type="ECO:0000313" key="3">
    <source>
        <dbReference type="Proteomes" id="UP000249799"/>
    </source>
</evidence>
<dbReference type="Proteomes" id="UP000249799">
    <property type="component" value="Chromosome"/>
</dbReference>
<dbReference type="InterPro" id="IPR000073">
    <property type="entry name" value="AB_hydrolase_1"/>
</dbReference>
<dbReference type="InterPro" id="IPR050266">
    <property type="entry name" value="AB_hydrolase_sf"/>
</dbReference>
<reference evidence="2 3" key="1">
    <citation type="submission" date="2018-06" db="EMBL/GenBank/DDBJ databases">
        <title>Lujinxingia sediminis gen. nov. sp. nov., a new facultative anaerobic member of the class Deltaproteobacteria, and proposal of Lujinxingaceae fam. nov.</title>
        <authorList>
            <person name="Guo L.-Y."/>
            <person name="Li C.-M."/>
            <person name="Wang S."/>
            <person name="Du Z.-J."/>
        </authorList>
    </citation>
    <scope>NUCLEOTIDE SEQUENCE [LARGE SCALE GENOMIC DNA]</scope>
    <source>
        <strain evidence="2 3">FA350</strain>
    </source>
</reference>
<dbReference type="KEGG" id="bsed:DN745_05465"/>
<evidence type="ECO:0000313" key="2">
    <source>
        <dbReference type="EMBL" id="AWV91362.1"/>
    </source>
</evidence>
<dbReference type="InterPro" id="IPR000639">
    <property type="entry name" value="Epox_hydrolase-like"/>
</dbReference>
<dbReference type="PANTHER" id="PTHR43798">
    <property type="entry name" value="MONOACYLGLYCEROL LIPASE"/>
    <property type="match status" value="1"/>
</dbReference>
<keyword evidence="3" id="KW-1185">Reference proteome</keyword>
<dbReference type="InterPro" id="IPR029058">
    <property type="entry name" value="AB_hydrolase_fold"/>
</dbReference>
<feature type="domain" description="AB hydrolase-1" evidence="1">
    <location>
        <begin position="54"/>
        <end position="277"/>
    </location>
</feature>
<accession>A0A2Z4FR12</accession>
<organism evidence="2 3">
    <name type="scientific">Bradymonas sediminis</name>
    <dbReference type="NCBI Taxonomy" id="1548548"/>
    <lineage>
        <taxon>Bacteria</taxon>
        <taxon>Deltaproteobacteria</taxon>
        <taxon>Bradymonadales</taxon>
        <taxon>Bradymonadaceae</taxon>
        <taxon>Bradymonas</taxon>
    </lineage>
</organism>
<dbReference type="Gene3D" id="3.40.50.1820">
    <property type="entry name" value="alpha/beta hydrolase"/>
    <property type="match status" value="1"/>
</dbReference>
<dbReference type="SUPFAM" id="SSF53474">
    <property type="entry name" value="alpha/beta-Hydrolases"/>
    <property type="match status" value="1"/>
</dbReference>
<dbReference type="AlphaFoldDB" id="A0A2Z4FR12"/>
<dbReference type="Pfam" id="PF12697">
    <property type="entry name" value="Abhydrolase_6"/>
    <property type="match status" value="1"/>
</dbReference>
<proteinExistence type="predicted"/>
<dbReference type="GO" id="GO:0016787">
    <property type="term" value="F:hydrolase activity"/>
    <property type="evidence" value="ECO:0007669"/>
    <property type="project" value="UniProtKB-KW"/>
</dbReference>
<dbReference type="OrthoDB" id="9780765at2"/>
<dbReference type="EMBL" id="CP030032">
    <property type="protein sequence ID" value="AWV91362.1"/>
    <property type="molecule type" value="Genomic_DNA"/>
</dbReference>
<dbReference type="PRINTS" id="PR00412">
    <property type="entry name" value="EPOXHYDRLASE"/>
</dbReference>
<evidence type="ECO:0000259" key="1">
    <source>
        <dbReference type="Pfam" id="PF12697"/>
    </source>
</evidence>
<name>A0A2Z4FR12_9DELT</name>
<sequence length="298" mass="32368">MGAEQESAAVQTAEQELFGHGCHDPDPSDNLHFARTTDQKCIGYRSYGTGYQTLILVHGWSVSGDVYDNFLTELDTSKYRVLVPDLRGTGASDRPATGYTLDNYQRDVLAVANHAFALRFVLVGHSMGGAIAQKIASERPGRVRGLVLMSPVPASGFPLPPDAYGLFHASANDPALQEIVFNISSVALSPADMAHLLASAASVEPVASQESLDAWTQADFADQLHRVRMPTLVMVSDDPFLTAPILQDLVVDPIGCNAELEYFPGSGHYLQVEDAPQTASIFEAFVDDLGWGRWNWCR</sequence>
<gene>
    <name evidence="2" type="ORF">DN745_05465</name>
</gene>
<keyword evidence="2" id="KW-0378">Hydrolase</keyword>